<keyword evidence="1" id="KW-0732">Signal</keyword>
<dbReference type="Gene3D" id="3.40.50.1820">
    <property type="entry name" value="alpha/beta hydrolase"/>
    <property type="match status" value="1"/>
</dbReference>
<sequence length="260" mass="28188">MKKHYFLLILFLMAHLSTQAQQIKTQLVEYKEGTTTLEGFMAYDASKKGKRPAVLVVHEWTGINDYTKKRCEQLAQMGYVAFAADIYGKGIRPQSSQQAGAEAGKYKNNVPLLRSRVAAALAQLKKQPNVDASKVAAIGYCFGGTTVLELARSGADVAGVVSFHGGLGTPNPADAANIKAKVLVAHGAVDPFVPKAELDGFLKEMNDANVDYQFIAYSNAVHSFTNPEAGNDNSKGAAYNAAADRRSWEAMKQFFAEIFK</sequence>
<keyword evidence="4" id="KW-1185">Reference proteome</keyword>
<feature type="signal peptide" evidence="1">
    <location>
        <begin position="1"/>
        <end position="20"/>
    </location>
</feature>
<proteinExistence type="predicted"/>
<reference evidence="3 4" key="1">
    <citation type="submission" date="2018-11" db="EMBL/GenBank/DDBJ databases">
        <title>Rufibacter latericius sp. nov., isolated from water in Baiyang Lake.</title>
        <authorList>
            <person name="Yang Y."/>
        </authorList>
    </citation>
    <scope>NUCLEOTIDE SEQUENCE [LARGE SCALE GENOMIC DNA]</scope>
    <source>
        <strain evidence="3 4">MCC P1</strain>
    </source>
</reference>
<organism evidence="3 4">
    <name type="scientific">Rufibacter immobilis</name>
    <dbReference type="NCBI Taxonomy" id="1348778"/>
    <lineage>
        <taxon>Bacteria</taxon>
        <taxon>Pseudomonadati</taxon>
        <taxon>Bacteroidota</taxon>
        <taxon>Cytophagia</taxon>
        <taxon>Cytophagales</taxon>
        <taxon>Hymenobacteraceae</taxon>
        <taxon>Rufibacter</taxon>
    </lineage>
</organism>
<evidence type="ECO:0000313" key="4">
    <source>
        <dbReference type="Proteomes" id="UP000271010"/>
    </source>
</evidence>
<dbReference type="EMBL" id="RJJE01000003">
    <property type="protein sequence ID" value="RNI32049.1"/>
    <property type="molecule type" value="Genomic_DNA"/>
</dbReference>
<evidence type="ECO:0000313" key="3">
    <source>
        <dbReference type="EMBL" id="RNI32049.1"/>
    </source>
</evidence>
<dbReference type="Proteomes" id="UP000271010">
    <property type="component" value="Unassembled WGS sequence"/>
</dbReference>
<name>A0A3M9N2S1_9BACT</name>
<gene>
    <name evidence="3" type="ORF">EFA69_05995</name>
</gene>
<dbReference type="InterPro" id="IPR050261">
    <property type="entry name" value="FrsA_esterase"/>
</dbReference>
<dbReference type="OrthoDB" id="9787933at2"/>
<feature type="domain" description="Dienelactone hydrolase" evidence="2">
    <location>
        <begin position="42"/>
        <end position="258"/>
    </location>
</feature>
<dbReference type="SUPFAM" id="SSF53474">
    <property type="entry name" value="alpha/beta-Hydrolases"/>
    <property type="match status" value="1"/>
</dbReference>
<dbReference type="RefSeq" id="WP_123132186.1">
    <property type="nucleotide sequence ID" value="NZ_RJJE01000003.1"/>
</dbReference>
<dbReference type="PANTHER" id="PTHR22946:SF0">
    <property type="entry name" value="DIENELACTONE HYDROLASE DOMAIN-CONTAINING PROTEIN"/>
    <property type="match status" value="1"/>
</dbReference>
<feature type="chain" id="PRO_5018211718" evidence="1">
    <location>
        <begin position="21"/>
        <end position="260"/>
    </location>
</feature>
<dbReference type="Pfam" id="PF01738">
    <property type="entry name" value="DLH"/>
    <property type="match status" value="1"/>
</dbReference>
<evidence type="ECO:0000256" key="1">
    <source>
        <dbReference type="SAM" id="SignalP"/>
    </source>
</evidence>
<dbReference type="AlphaFoldDB" id="A0A3M9N2S1"/>
<evidence type="ECO:0000259" key="2">
    <source>
        <dbReference type="Pfam" id="PF01738"/>
    </source>
</evidence>
<dbReference type="InterPro" id="IPR029058">
    <property type="entry name" value="AB_hydrolase_fold"/>
</dbReference>
<dbReference type="GO" id="GO:0016787">
    <property type="term" value="F:hydrolase activity"/>
    <property type="evidence" value="ECO:0007669"/>
    <property type="project" value="UniProtKB-KW"/>
</dbReference>
<dbReference type="PANTHER" id="PTHR22946">
    <property type="entry name" value="DIENELACTONE HYDROLASE DOMAIN-CONTAINING PROTEIN-RELATED"/>
    <property type="match status" value="1"/>
</dbReference>
<comment type="caution">
    <text evidence="3">The sequence shown here is derived from an EMBL/GenBank/DDBJ whole genome shotgun (WGS) entry which is preliminary data.</text>
</comment>
<dbReference type="InterPro" id="IPR002925">
    <property type="entry name" value="Dienelactn_hydro"/>
</dbReference>
<accession>A0A3M9N2S1</accession>
<keyword evidence="3" id="KW-0378">Hydrolase</keyword>
<protein>
    <submittedName>
        <fullName evidence="3">Dienelactone hydrolase family protein</fullName>
    </submittedName>
</protein>